<evidence type="ECO:0000313" key="1">
    <source>
        <dbReference type="EMBL" id="SEN56789.1"/>
    </source>
</evidence>
<proteinExistence type="predicted"/>
<accession>A0A1H8HL00</accession>
<dbReference type="RefSeq" id="WP_143065163.1">
    <property type="nucleotide sequence ID" value="NZ_FOCL01000003.1"/>
</dbReference>
<sequence>MKLSRLVPVLFCLAACSDSTQQGDQLKNMPAPELALIKRVEIADSVELVNDNPIKKGEALKYHKAAILKFVQDTLQGNVKQWLAVIETIKTRTLVNDDLDINVRLLIPRNNYLDEKVPEFNTIIFDAQIDSEDSVKNALKEMKDGDRVIVSGTFVRDVVNNIDFDNFIDLQEGFSSPAFKFNIQSITKRP</sequence>
<organism evidence="1 2">
    <name type="scientific">Mucilaginibacter gossypiicola</name>
    <dbReference type="NCBI Taxonomy" id="551995"/>
    <lineage>
        <taxon>Bacteria</taxon>
        <taxon>Pseudomonadati</taxon>
        <taxon>Bacteroidota</taxon>
        <taxon>Sphingobacteriia</taxon>
        <taxon>Sphingobacteriales</taxon>
        <taxon>Sphingobacteriaceae</taxon>
        <taxon>Mucilaginibacter</taxon>
    </lineage>
</organism>
<reference evidence="2" key="1">
    <citation type="submission" date="2016-10" db="EMBL/GenBank/DDBJ databases">
        <authorList>
            <person name="Varghese N."/>
            <person name="Submissions S."/>
        </authorList>
    </citation>
    <scope>NUCLEOTIDE SEQUENCE [LARGE SCALE GENOMIC DNA]</scope>
    <source>
        <strain evidence="2">Gh-48</strain>
    </source>
</reference>
<evidence type="ECO:0000313" key="2">
    <source>
        <dbReference type="Proteomes" id="UP000198942"/>
    </source>
</evidence>
<dbReference type="Proteomes" id="UP000198942">
    <property type="component" value="Unassembled WGS sequence"/>
</dbReference>
<keyword evidence="2" id="KW-1185">Reference proteome</keyword>
<dbReference type="EMBL" id="FOCL01000003">
    <property type="protein sequence ID" value="SEN56789.1"/>
    <property type="molecule type" value="Genomic_DNA"/>
</dbReference>
<protein>
    <submittedName>
        <fullName evidence="1">Uncharacterized protein</fullName>
    </submittedName>
</protein>
<name>A0A1H8HL00_9SPHI</name>
<dbReference type="OrthoDB" id="797802at2"/>
<gene>
    <name evidence="1" type="ORF">SAMN05192574_103542</name>
</gene>
<dbReference type="AlphaFoldDB" id="A0A1H8HL00"/>